<dbReference type="PANTHER" id="PTHR30146">
    <property type="entry name" value="LACI-RELATED TRANSCRIPTIONAL REPRESSOR"/>
    <property type="match status" value="1"/>
</dbReference>
<dbReference type="Pfam" id="PF13377">
    <property type="entry name" value="Peripla_BP_3"/>
    <property type="match status" value="1"/>
</dbReference>
<dbReference type="CDD" id="cd01392">
    <property type="entry name" value="HTH_LacI"/>
    <property type="match status" value="1"/>
</dbReference>
<dbReference type="Proteomes" id="UP001060164">
    <property type="component" value="Chromosome"/>
</dbReference>
<dbReference type="InterPro" id="IPR046335">
    <property type="entry name" value="LacI/GalR-like_sensor"/>
</dbReference>
<keyword evidence="6" id="KW-1185">Reference proteome</keyword>
<keyword evidence="1" id="KW-0805">Transcription regulation</keyword>
<dbReference type="PANTHER" id="PTHR30146:SF109">
    <property type="entry name" value="HTH-TYPE TRANSCRIPTIONAL REGULATOR GALS"/>
    <property type="match status" value="1"/>
</dbReference>
<feature type="domain" description="HTH lacI-type" evidence="4">
    <location>
        <begin position="1"/>
        <end position="44"/>
    </location>
</feature>
<sequence>MTIRQIAEMLNVSPSTVSVVLNNRPGVRSELRERIKNALIENGYAIKEPKTTAGTILFVYYKSTNYLAARKDDTLTVTLNAIEQVCREERYSFSLANATYHNIDELFSKNNLSDIDGIILLGTEYYHEPRESFYKLPVPLVVLDGFFPEYPINTVNIDNSYGVHQVITCLLENGHRDIGYLKSAVEFGCLRDRKDCIRSSMERLGLRLNPDYLIEVSQESEKIQAEMTHFLEHSDTLPTAFIADNDIIGVSAIQALQRKGLRIPEDISIVGFDDSNICTIFSPHLTTVKSDFKRMAELATRRLIQMIRLDDPGVIKSTVGTTFIPRQTVSKRL</sequence>
<protein>
    <submittedName>
        <fullName evidence="5">LacI family transcriptional regulator</fullName>
    </submittedName>
</protein>
<dbReference type="SUPFAM" id="SSF53822">
    <property type="entry name" value="Periplasmic binding protein-like I"/>
    <property type="match status" value="1"/>
</dbReference>
<organism evidence="5 6">
    <name type="scientific">Ruminococcus gauvreauii</name>
    <dbReference type="NCBI Taxonomy" id="438033"/>
    <lineage>
        <taxon>Bacteria</taxon>
        <taxon>Bacillati</taxon>
        <taxon>Bacillota</taxon>
        <taxon>Clostridia</taxon>
        <taxon>Eubacteriales</taxon>
        <taxon>Oscillospiraceae</taxon>
        <taxon>Ruminococcus</taxon>
    </lineage>
</organism>
<dbReference type="InterPro" id="IPR028082">
    <property type="entry name" value="Peripla_BP_I"/>
</dbReference>
<dbReference type="RefSeq" id="WP_083963484.1">
    <property type="nucleotide sequence ID" value="NZ_CABLBR010000037.1"/>
</dbReference>
<proteinExistence type="predicted"/>
<keyword evidence="3" id="KW-0804">Transcription</keyword>
<evidence type="ECO:0000259" key="4">
    <source>
        <dbReference type="PROSITE" id="PS50932"/>
    </source>
</evidence>
<evidence type="ECO:0000313" key="6">
    <source>
        <dbReference type="Proteomes" id="UP001060164"/>
    </source>
</evidence>
<evidence type="ECO:0000313" key="5">
    <source>
        <dbReference type="EMBL" id="UWP58268.1"/>
    </source>
</evidence>
<gene>
    <name evidence="5" type="ORF">NQ502_12865</name>
</gene>
<dbReference type="PROSITE" id="PS50932">
    <property type="entry name" value="HTH_LACI_2"/>
    <property type="match status" value="1"/>
</dbReference>
<accession>A0ABY5VE41</accession>
<dbReference type="SUPFAM" id="SSF47413">
    <property type="entry name" value="lambda repressor-like DNA-binding domains"/>
    <property type="match status" value="1"/>
</dbReference>
<dbReference type="SMART" id="SM00354">
    <property type="entry name" value="HTH_LACI"/>
    <property type="match status" value="1"/>
</dbReference>
<dbReference type="InterPro" id="IPR010982">
    <property type="entry name" value="Lambda_DNA-bd_dom_sf"/>
</dbReference>
<dbReference type="InterPro" id="IPR000843">
    <property type="entry name" value="HTH_LacI"/>
</dbReference>
<evidence type="ECO:0000256" key="3">
    <source>
        <dbReference type="ARBA" id="ARBA00023163"/>
    </source>
</evidence>
<dbReference type="Gene3D" id="3.40.50.2300">
    <property type="match status" value="2"/>
</dbReference>
<dbReference type="Pfam" id="PF00356">
    <property type="entry name" value="LacI"/>
    <property type="match status" value="1"/>
</dbReference>
<keyword evidence="2" id="KW-0238">DNA-binding</keyword>
<name>A0ABY5VE41_9FIRM</name>
<reference evidence="5" key="1">
    <citation type="journal article" date="2022" name="Cell">
        <title>Design, construction, and in vivo augmentation of a complex gut microbiome.</title>
        <authorList>
            <person name="Cheng A.G."/>
            <person name="Ho P.Y."/>
            <person name="Aranda-Diaz A."/>
            <person name="Jain S."/>
            <person name="Yu F.B."/>
            <person name="Meng X."/>
            <person name="Wang M."/>
            <person name="Iakiviak M."/>
            <person name="Nagashima K."/>
            <person name="Zhao A."/>
            <person name="Murugkar P."/>
            <person name="Patil A."/>
            <person name="Atabakhsh K."/>
            <person name="Weakley A."/>
            <person name="Yan J."/>
            <person name="Brumbaugh A.R."/>
            <person name="Higginbottom S."/>
            <person name="Dimas A."/>
            <person name="Shiver A.L."/>
            <person name="Deutschbauer A."/>
            <person name="Neff N."/>
            <person name="Sonnenburg J.L."/>
            <person name="Huang K.C."/>
            <person name="Fischbach M.A."/>
        </authorList>
    </citation>
    <scope>NUCLEOTIDE SEQUENCE</scope>
    <source>
        <strain evidence="5">DSM 19829</strain>
    </source>
</reference>
<evidence type="ECO:0000256" key="1">
    <source>
        <dbReference type="ARBA" id="ARBA00023015"/>
    </source>
</evidence>
<dbReference type="EMBL" id="CP102290">
    <property type="protein sequence ID" value="UWP58268.1"/>
    <property type="molecule type" value="Genomic_DNA"/>
</dbReference>
<evidence type="ECO:0000256" key="2">
    <source>
        <dbReference type="ARBA" id="ARBA00023125"/>
    </source>
</evidence>
<dbReference type="Gene3D" id="1.10.260.40">
    <property type="entry name" value="lambda repressor-like DNA-binding domains"/>
    <property type="match status" value="1"/>
</dbReference>